<protein>
    <submittedName>
        <fullName evidence="1">Uncharacterized protein</fullName>
    </submittedName>
</protein>
<dbReference type="Proteomes" id="UP000034076">
    <property type="component" value="Unassembled WGS sequence"/>
</dbReference>
<proteinExistence type="predicted"/>
<evidence type="ECO:0000313" key="1">
    <source>
        <dbReference type="EMBL" id="KKI50462.1"/>
    </source>
</evidence>
<evidence type="ECO:0000313" key="2">
    <source>
        <dbReference type="Proteomes" id="UP000034076"/>
    </source>
</evidence>
<reference evidence="1 2" key="1">
    <citation type="submission" date="2015-04" db="EMBL/GenBank/DDBJ databases">
        <title>Draft genome sequence of bacteremic isolate Catabacter hongkongensis type strain HKU16T.</title>
        <authorList>
            <person name="Lau S.K."/>
            <person name="Teng J.L."/>
            <person name="Huang Y."/>
            <person name="Curreem S.O."/>
            <person name="Tsui S.K."/>
            <person name="Woo P.C."/>
        </authorList>
    </citation>
    <scope>NUCLEOTIDE SEQUENCE [LARGE SCALE GENOMIC DNA]</scope>
    <source>
        <strain evidence="1 2">HKU16</strain>
    </source>
</reference>
<dbReference type="EMBL" id="LAYJ01000111">
    <property type="protein sequence ID" value="KKI50462.1"/>
    <property type="molecule type" value="Genomic_DNA"/>
</dbReference>
<gene>
    <name evidence="1" type="ORF">CHK_2054</name>
</gene>
<sequence length="37" mass="3930">MVKSAMDVKEKAFGGKTAAKGFFIISVFVPIPQGESL</sequence>
<comment type="caution">
    <text evidence="1">The sequence shown here is derived from an EMBL/GenBank/DDBJ whole genome shotgun (WGS) entry which is preliminary data.</text>
</comment>
<keyword evidence="2" id="KW-1185">Reference proteome</keyword>
<name>A0A0M2NJ45_9FIRM</name>
<dbReference type="AlphaFoldDB" id="A0A0M2NJ45"/>
<organism evidence="1 2">
    <name type="scientific">Christensenella hongkongensis</name>
    <dbReference type="NCBI Taxonomy" id="270498"/>
    <lineage>
        <taxon>Bacteria</taxon>
        <taxon>Bacillati</taxon>
        <taxon>Bacillota</taxon>
        <taxon>Clostridia</taxon>
        <taxon>Christensenellales</taxon>
        <taxon>Christensenellaceae</taxon>
        <taxon>Christensenella</taxon>
    </lineage>
</organism>
<accession>A0A0M2NJ45</accession>